<dbReference type="InterPro" id="IPR029787">
    <property type="entry name" value="Nucleotide_cyclase"/>
</dbReference>
<sequence length="241" mass="26830">MDSNYKTYSYTNSFNRLDQYLDAAAGNYEETDSLPSRDKLTYSNGYYANCAAMFVDLRDSSSLPASYKRPVLAKIYRSFISEVVAIMNSDLDAREINIVGDCVWGVFDTTLKTDVDDLFSRAAEVNSMMKVLRYKMEKKGYKTPVKAGIGLSYGRALMIKAGYNGSGISDVVYMGDVVNQAAKLAAQGSKGGNHPIYADGVFYQNLNEYNQGLLKQITWGGPHSGWVVNIAMENWYTENCK</sequence>
<name>A0A285VBW2_9ACTN</name>
<evidence type="ECO:0000259" key="1">
    <source>
        <dbReference type="PROSITE" id="PS50125"/>
    </source>
</evidence>
<dbReference type="GO" id="GO:0035556">
    <property type="term" value="P:intracellular signal transduction"/>
    <property type="evidence" value="ECO:0007669"/>
    <property type="project" value="InterPro"/>
</dbReference>
<accession>A0A285VBW2</accession>
<dbReference type="SUPFAM" id="SSF55073">
    <property type="entry name" value="Nucleotide cyclase"/>
    <property type="match status" value="1"/>
</dbReference>
<dbReference type="CDD" id="cd07302">
    <property type="entry name" value="CHD"/>
    <property type="match status" value="1"/>
</dbReference>
<evidence type="ECO:0000313" key="3">
    <source>
        <dbReference type="Proteomes" id="UP000219435"/>
    </source>
</evidence>
<dbReference type="InterPro" id="IPR001054">
    <property type="entry name" value="A/G_cyclase"/>
</dbReference>
<dbReference type="AlphaFoldDB" id="A0A285VBW2"/>
<dbReference type="RefSeq" id="WP_097195585.1">
    <property type="nucleotide sequence ID" value="NZ_OBQI01000004.1"/>
</dbReference>
<dbReference type="Proteomes" id="UP000219435">
    <property type="component" value="Unassembled WGS sequence"/>
</dbReference>
<reference evidence="3" key="1">
    <citation type="submission" date="2017-08" db="EMBL/GenBank/DDBJ databases">
        <authorList>
            <person name="Varghese N."/>
            <person name="Submissions S."/>
        </authorList>
    </citation>
    <scope>NUCLEOTIDE SEQUENCE [LARGE SCALE GENOMIC DNA]</scope>
    <source>
        <strain evidence="3">DSM 4725</strain>
    </source>
</reference>
<evidence type="ECO:0000313" key="2">
    <source>
        <dbReference type="EMBL" id="SOC49991.1"/>
    </source>
</evidence>
<organism evidence="2 3">
    <name type="scientific">Blastococcus aggregatus</name>
    <dbReference type="NCBI Taxonomy" id="38502"/>
    <lineage>
        <taxon>Bacteria</taxon>
        <taxon>Bacillati</taxon>
        <taxon>Actinomycetota</taxon>
        <taxon>Actinomycetes</taxon>
        <taxon>Geodermatophilales</taxon>
        <taxon>Geodermatophilaceae</taxon>
        <taxon>Blastococcus</taxon>
    </lineage>
</organism>
<dbReference type="GO" id="GO:0004016">
    <property type="term" value="F:adenylate cyclase activity"/>
    <property type="evidence" value="ECO:0007669"/>
    <property type="project" value="UniProtKB-ARBA"/>
</dbReference>
<protein>
    <submittedName>
        <fullName evidence="2">Adenylate and Guanylate cyclase catalytic domain-containing protein</fullName>
    </submittedName>
</protein>
<dbReference type="PROSITE" id="PS50125">
    <property type="entry name" value="GUANYLATE_CYCLASE_2"/>
    <property type="match status" value="1"/>
</dbReference>
<feature type="domain" description="Guanylate cyclase" evidence="1">
    <location>
        <begin position="51"/>
        <end position="185"/>
    </location>
</feature>
<gene>
    <name evidence="2" type="ORF">SAMN05660748_2728</name>
</gene>
<keyword evidence="3" id="KW-1185">Reference proteome</keyword>
<proteinExistence type="predicted"/>
<dbReference type="GO" id="GO:0009190">
    <property type="term" value="P:cyclic nucleotide biosynthetic process"/>
    <property type="evidence" value="ECO:0007669"/>
    <property type="project" value="InterPro"/>
</dbReference>
<dbReference type="EMBL" id="OBQI01000004">
    <property type="protein sequence ID" value="SOC49991.1"/>
    <property type="molecule type" value="Genomic_DNA"/>
</dbReference>
<dbReference type="Gene3D" id="3.30.70.1230">
    <property type="entry name" value="Nucleotide cyclase"/>
    <property type="match status" value="1"/>
</dbReference>
<dbReference type="OrthoDB" id="8776790at2"/>